<gene>
    <name evidence="1" type="ORF">LCGC14_1357850</name>
</gene>
<sequence length="196" mass="22414">MAVEILVAAKNLNHSLKGYPKNAKDTPCVWGTKERPPDYVILRLTDATKVQVEHYLQQWHKKFAYDIINENASGYRIKVKVDPALVSVSNVNKAVRAEMKKYIQDTFGASIFSYDACEAVVDVLKPITRDKGTEWEKILTLRELKNDIHDKFADVIDHRHYYFSNSDVDYALTQPGGIVERTKAQVLAMIKNKLDE</sequence>
<accession>A0A0F9MPD1</accession>
<dbReference type="AlphaFoldDB" id="A0A0F9MPD1"/>
<name>A0A0F9MPD1_9ZZZZ</name>
<comment type="caution">
    <text evidence="1">The sequence shown here is derived from an EMBL/GenBank/DDBJ whole genome shotgun (WGS) entry which is preliminary data.</text>
</comment>
<evidence type="ECO:0000313" key="1">
    <source>
        <dbReference type="EMBL" id="KKM78645.1"/>
    </source>
</evidence>
<protein>
    <submittedName>
        <fullName evidence="1">Uncharacterized protein</fullName>
    </submittedName>
</protein>
<reference evidence="1" key="1">
    <citation type="journal article" date="2015" name="Nature">
        <title>Complex archaea that bridge the gap between prokaryotes and eukaryotes.</title>
        <authorList>
            <person name="Spang A."/>
            <person name="Saw J.H."/>
            <person name="Jorgensen S.L."/>
            <person name="Zaremba-Niedzwiedzka K."/>
            <person name="Martijn J."/>
            <person name="Lind A.E."/>
            <person name="van Eijk R."/>
            <person name="Schleper C."/>
            <person name="Guy L."/>
            <person name="Ettema T.J."/>
        </authorList>
    </citation>
    <scope>NUCLEOTIDE SEQUENCE</scope>
</reference>
<dbReference type="EMBL" id="LAZR01008459">
    <property type="protein sequence ID" value="KKM78645.1"/>
    <property type="molecule type" value="Genomic_DNA"/>
</dbReference>
<organism evidence="1">
    <name type="scientific">marine sediment metagenome</name>
    <dbReference type="NCBI Taxonomy" id="412755"/>
    <lineage>
        <taxon>unclassified sequences</taxon>
        <taxon>metagenomes</taxon>
        <taxon>ecological metagenomes</taxon>
    </lineage>
</organism>
<proteinExistence type="predicted"/>